<dbReference type="RefSeq" id="WP_155468086.1">
    <property type="nucleotide sequence ID" value="NZ_WNKY01000066.1"/>
</dbReference>
<reference evidence="5 6" key="1">
    <citation type="submission" date="2019-11" db="EMBL/GenBank/DDBJ databases">
        <title>Type strains purchased from KCTC, JCM and DSMZ.</title>
        <authorList>
            <person name="Lu H."/>
        </authorList>
    </citation>
    <scope>NUCLEOTIDE SEQUENCE [LARGE SCALE GENOMIC DNA]</scope>
    <source>
        <strain evidence="5 6">KCTC 22382</strain>
    </source>
</reference>
<dbReference type="InterPro" id="IPR020449">
    <property type="entry name" value="Tscrpt_reg_AraC-type_HTH"/>
</dbReference>
<dbReference type="PANTHER" id="PTHR46796:SF13">
    <property type="entry name" value="HTH-TYPE TRANSCRIPTIONAL ACTIVATOR RHAS"/>
    <property type="match status" value="1"/>
</dbReference>
<dbReference type="Gene3D" id="1.10.10.60">
    <property type="entry name" value="Homeodomain-like"/>
    <property type="match status" value="2"/>
</dbReference>
<evidence type="ECO:0000259" key="4">
    <source>
        <dbReference type="PROSITE" id="PS01124"/>
    </source>
</evidence>
<feature type="domain" description="HTH araC/xylS-type" evidence="4">
    <location>
        <begin position="239"/>
        <end position="337"/>
    </location>
</feature>
<dbReference type="GO" id="GO:0003700">
    <property type="term" value="F:DNA-binding transcription factor activity"/>
    <property type="evidence" value="ECO:0007669"/>
    <property type="project" value="InterPro"/>
</dbReference>
<keyword evidence="1" id="KW-0805">Transcription regulation</keyword>
<name>A0A6L6PSR8_9BURK</name>
<dbReference type="SUPFAM" id="SSF52317">
    <property type="entry name" value="Class I glutamine amidotransferase-like"/>
    <property type="match status" value="1"/>
</dbReference>
<dbReference type="Pfam" id="PF12833">
    <property type="entry name" value="HTH_18"/>
    <property type="match status" value="1"/>
</dbReference>
<comment type="caution">
    <text evidence="5">The sequence shown here is derived from an EMBL/GenBank/DDBJ whole genome shotgun (WGS) entry which is preliminary data.</text>
</comment>
<dbReference type="InterPro" id="IPR029062">
    <property type="entry name" value="Class_I_gatase-like"/>
</dbReference>
<dbReference type="AlphaFoldDB" id="A0A6L6PSR8"/>
<dbReference type="InterPro" id="IPR050204">
    <property type="entry name" value="AraC_XylS_family_regulators"/>
</dbReference>
<sequence length="352" mass="38902">MTNSATSPPQFEVQILCLPEAIMGTVFNAVDVLRLADTVLKLRNPHALSPLGWKVLTPPEGPALFDTAQPGVFASTPARPSPAPENTLIMIPALYGANALELPIIAQRYPAVLALLKAHVAQGGIVAACSTGLIFPALAGMLAGLRLDTHWAFKAFFRRRFPSCDFSSPDAMSFHPQLYSCVAPSQQSEFMMAILARLVDEQVAQGCARLLQLQTERQQLGNQLMERDWLGLTSDSPVYRAKQWLEANIEQPYDLSALAVVASSSERTLLRHFQSVLGMTPLDYLQDLRVQRAKVMLEISLNSLQTIANACGYTNASTFSKLFRRAIGMSPGEYRRNHTFRTKRAHWRVTPH</sequence>
<dbReference type="InterPro" id="IPR009057">
    <property type="entry name" value="Homeodomain-like_sf"/>
</dbReference>
<accession>A0A6L6PSR8</accession>
<dbReference type="GO" id="GO:0043565">
    <property type="term" value="F:sequence-specific DNA binding"/>
    <property type="evidence" value="ECO:0007669"/>
    <property type="project" value="InterPro"/>
</dbReference>
<dbReference type="PROSITE" id="PS01124">
    <property type="entry name" value="HTH_ARAC_FAMILY_2"/>
    <property type="match status" value="1"/>
</dbReference>
<dbReference type="InterPro" id="IPR018062">
    <property type="entry name" value="HTH_AraC-typ_CS"/>
</dbReference>
<dbReference type="OrthoDB" id="6146868at2"/>
<evidence type="ECO:0000256" key="3">
    <source>
        <dbReference type="ARBA" id="ARBA00023163"/>
    </source>
</evidence>
<evidence type="ECO:0000313" key="6">
    <source>
        <dbReference type="Proteomes" id="UP000475582"/>
    </source>
</evidence>
<keyword evidence="2" id="KW-0238">DNA-binding</keyword>
<evidence type="ECO:0000313" key="5">
    <source>
        <dbReference type="EMBL" id="MTV41717.1"/>
    </source>
</evidence>
<dbReference type="SUPFAM" id="SSF46689">
    <property type="entry name" value="Homeodomain-like"/>
    <property type="match status" value="2"/>
</dbReference>
<keyword evidence="3" id="KW-0804">Transcription</keyword>
<dbReference type="InterPro" id="IPR018060">
    <property type="entry name" value="HTH_AraC"/>
</dbReference>
<keyword evidence="6" id="KW-1185">Reference proteome</keyword>
<gene>
    <name evidence="5" type="ORF">GM676_29620</name>
</gene>
<dbReference type="SMART" id="SM00342">
    <property type="entry name" value="HTH_ARAC"/>
    <property type="match status" value="1"/>
</dbReference>
<dbReference type="PANTHER" id="PTHR46796">
    <property type="entry name" value="HTH-TYPE TRANSCRIPTIONAL ACTIVATOR RHAS-RELATED"/>
    <property type="match status" value="1"/>
</dbReference>
<evidence type="ECO:0000256" key="1">
    <source>
        <dbReference type="ARBA" id="ARBA00023015"/>
    </source>
</evidence>
<dbReference type="Proteomes" id="UP000475582">
    <property type="component" value="Unassembled WGS sequence"/>
</dbReference>
<dbReference type="Gene3D" id="3.40.50.880">
    <property type="match status" value="1"/>
</dbReference>
<evidence type="ECO:0000256" key="2">
    <source>
        <dbReference type="ARBA" id="ARBA00023125"/>
    </source>
</evidence>
<organism evidence="5 6">
    <name type="scientific">Duganella radicis</name>
    <dbReference type="NCBI Taxonomy" id="551988"/>
    <lineage>
        <taxon>Bacteria</taxon>
        <taxon>Pseudomonadati</taxon>
        <taxon>Pseudomonadota</taxon>
        <taxon>Betaproteobacteria</taxon>
        <taxon>Burkholderiales</taxon>
        <taxon>Oxalobacteraceae</taxon>
        <taxon>Telluria group</taxon>
        <taxon>Duganella</taxon>
    </lineage>
</organism>
<protein>
    <submittedName>
        <fullName evidence="5">Helix-turn-helix domain-containing protein</fullName>
    </submittedName>
</protein>
<dbReference type="EMBL" id="WNKY01000066">
    <property type="protein sequence ID" value="MTV41717.1"/>
    <property type="molecule type" value="Genomic_DNA"/>
</dbReference>
<dbReference type="PRINTS" id="PR00032">
    <property type="entry name" value="HTHARAC"/>
</dbReference>
<dbReference type="PROSITE" id="PS00041">
    <property type="entry name" value="HTH_ARAC_FAMILY_1"/>
    <property type="match status" value="1"/>
</dbReference>
<proteinExistence type="predicted"/>